<name>A0A1E3A8L8_9FIRM</name>
<feature type="transmembrane region" description="Helical" evidence="2">
    <location>
        <begin position="6"/>
        <end position="25"/>
    </location>
</feature>
<keyword evidence="2" id="KW-0812">Transmembrane</keyword>
<keyword evidence="2" id="KW-0472">Membrane</keyword>
<evidence type="ECO:0000313" key="5">
    <source>
        <dbReference type="Proteomes" id="UP000094067"/>
    </source>
</evidence>
<dbReference type="InterPro" id="IPR006976">
    <property type="entry name" value="VanZ-like"/>
</dbReference>
<sequence>MLFLMDLAIGAGSGLVLSVPVLLWLEKKIQKKEEKKPWHTAGVLLFAFLLAGIITVTGVPAIYHFQFDANINMIPMVDIFTDFSQYFKNMLLFVPFGFLLPLLWKRERLVEKTVSIGFLFSLFIELIQLFSFRATDIDDLLMNTLGTWGGYLLFKVILKIMPGLCERLGAGEKPEEGSLWGEEDGQNGKGAEEREESPAARYEMELCFGIILFLMLTLQPLLSGALWELLYH</sequence>
<feature type="transmembrane region" description="Helical" evidence="2">
    <location>
        <begin position="206"/>
        <end position="227"/>
    </location>
</feature>
<feature type="transmembrane region" description="Helical" evidence="2">
    <location>
        <begin position="37"/>
        <end position="63"/>
    </location>
</feature>
<dbReference type="RefSeq" id="WP_069151487.1">
    <property type="nucleotide sequence ID" value="NZ_MCGH01000002.1"/>
</dbReference>
<keyword evidence="2" id="KW-1133">Transmembrane helix</keyword>
<feature type="transmembrane region" description="Helical" evidence="2">
    <location>
        <begin position="116"/>
        <end position="134"/>
    </location>
</feature>
<evidence type="ECO:0000313" key="4">
    <source>
        <dbReference type="EMBL" id="ODM05110.1"/>
    </source>
</evidence>
<dbReference type="PATRIC" id="fig|1432052.4.peg.1119"/>
<comment type="caution">
    <text evidence="4">The sequence shown here is derived from an EMBL/GenBank/DDBJ whole genome shotgun (WGS) entry which is preliminary data.</text>
</comment>
<feature type="domain" description="VanZ-like" evidence="3">
    <location>
        <begin position="46"/>
        <end position="157"/>
    </location>
</feature>
<organism evidence="4 5">
    <name type="scientific">Eisenbergiella tayi</name>
    <dbReference type="NCBI Taxonomy" id="1432052"/>
    <lineage>
        <taxon>Bacteria</taxon>
        <taxon>Bacillati</taxon>
        <taxon>Bacillota</taxon>
        <taxon>Clostridia</taxon>
        <taxon>Lachnospirales</taxon>
        <taxon>Lachnospiraceae</taxon>
        <taxon>Eisenbergiella</taxon>
    </lineage>
</organism>
<feature type="transmembrane region" description="Helical" evidence="2">
    <location>
        <begin position="83"/>
        <end position="104"/>
    </location>
</feature>
<dbReference type="PANTHER" id="PTHR36834">
    <property type="entry name" value="MEMBRANE PROTEIN-RELATED"/>
    <property type="match status" value="1"/>
</dbReference>
<dbReference type="InterPro" id="IPR053150">
    <property type="entry name" value="Teicoplanin_resist-assoc"/>
</dbReference>
<protein>
    <submittedName>
        <fullName evidence="4">VanZ like family protein</fullName>
    </submittedName>
</protein>
<dbReference type="EMBL" id="MCGH01000002">
    <property type="protein sequence ID" value="ODM05110.1"/>
    <property type="molecule type" value="Genomic_DNA"/>
</dbReference>
<evidence type="ECO:0000259" key="3">
    <source>
        <dbReference type="Pfam" id="PF04892"/>
    </source>
</evidence>
<dbReference type="Pfam" id="PF04892">
    <property type="entry name" value="VanZ"/>
    <property type="match status" value="1"/>
</dbReference>
<evidence type="ECO:0000256" key="1">
    <source>
        <dbReference type="SAM" id="MobiDB-lite"/>
    </source>
</evidence>
<reference evidence="4 5" key="1">
    <citation type="submission" date="2016-07" db="EMBL/GenBank/DDBJ databases">
        <title>Characterization of isolates of Eisenbergiella tayi derived from blood cultures, using whole genome sequencing.</title>
        <authorList>
            <person name="Burdz T."/>
            <person name="Wiebe D."/>
            <person name="Huynh C."/>
            <person name="Bernard K."/>
        </authorList>
    </citation>
    <scope>NUCLEOTIDE SEQUENCE [LARGE SCALE GENOMIC DNA]</scope>
    <source>
        <strain evidence="4 5">NML 110608</strain>
    </source>
</reference>
<evidence type="ECO:0000256" key="2">
    <source>
        <dbReference type="SAM" id="Phobius"/>
    </source>
</evidence>
<dbReference type="PANTHER" id="PTHR36834:SF2">
    <property type="entry name" value="MEMBRANE PROTEIN"/>
    <property type="match status" value="1"/>
</dbReference>
<dbReference type="Proteomes" id="UP000094067">
    <property type="component" value="Unassembled WGS sequence"/>
</dbReference>
<feature type="region of interest" description="Disordered" evidence="1">
    <location>
        <begin position="173"/>
        <end position="195"/>
    </location>
</feature>
<gene>
    <name evidence="4" type="ORF">BEI61_00993</name>
</gene>
<accession>A0A1E3A8L8</accession>
<dbReference type="AlphaFoldDB" id="A0A1E3A8L8"/>
<proteinExistence type="predicted"/>